<dbReference type="SUPFAM" id="SSF52047">
    <property type="entry name" value="RNI-like"/>
    <property type="match status" value="1"/>
</dbReference>
<protein>
    <recommendedName>
        <fullName evidence="3">FBD domain-containing protein</fullName>
    </recommendedName>
</protein>
<comment type="caution">
    <text evidence="1">The sequence shown here is derived from an EMBL/GenBank/DDBJ whole genome shotgun (WGS) entry which is preliminary data.</text>
</comment>
<gene>
    <name evidence="1" type="ORF">BGZ96_000495</name>
</gene>
<evidence type="ECO:0000313" key="2">
    <source>
        <dbReference type="Proteomes" id="UP001194696"/>
    </source>
</evidence>
<name>A0ABQ7JP08_9FUNG</name>
<sequence length="408" mass="45052">MLTLPSSGSGSLQNDIAVISPQNLTAAGSLVDLNVGHMVLNMTPTVYIDPVVSDWDFGKGPLVLRTTSLLHLKKLSLPAMTYLDVAPVIKSFLEHCPSIEFLRVSGLGSIHGIDLVMESLGELCPLLSDLLFSKGCSGEYPMRFMEVLPMQRLKSLCHRFVSGLNTERMIAALARHSSTLRRIELTQGTHVASAIIQSVLTTCDALEVFSVTGREDLGGISLSLAHAVENEWICARIRHLQINIVIAPDGEAPKYLADEGIEKWAAEDHPHWQDLERFYTQIGSLTGLEVLCLKAVRPKKSLEGLTWANVEKFISPSETCFPGLLALDDPSQGRIGYLSTLAGLTRLREFRGSFIWTNVDVAARLSEREVEWFVNNLPALKVATFMYRVDSGLLRMLRARRPGLKLCD</sequence>
<dbReference type="EMBL" id="JAAAIM010001068">
    <property type="protein sequence ID" value="KAG0282417.1"/>
    <property type="molecule type" value="Genomic_DNA"/>
</dbReference>
<evidence type="ECO:0008006" key="3">
    <source>
        <dbReference type="Google" id="ProtNLM"/>
    </source>
</evidence>
<accession>A0ABQ7JP08</accession>
<reference evidence="1 2" key="1">
    <citation type="journal article" date="2020" name="Fungal Divers.">
        <title>Resolving the Mortierellaceae phylogeny through synthesis of multi-gene phylogenetics and phylogenomics.</title>
        <authorList>
            <person name="Vandepol N."/>
            <person name="Liber J."/>
            <person name="Desiro A."/>
            <person name="Na H."/>
            <person name="Kennedy M."/>
            <person name="Barry K."/>
            <person name="Grigoriev I.V."/>
            <person name="Miller A.N."/>
            <person name="O'Donnell K."/>
            <person name="Stajich J.E."/>
            <person name="Bonito G."/>
        </authorList>
    </citation>
    <scope>NUCLEOTIDE SEQUENCE [LARGE SCALE GENOMIC DNA]</scope>
    <source>
        <strain evidence="1 2">AD045</strain>
    </source>
</reference>
<keyword evidence="2" id="KW-1185">Reference proteome</keyword>
<dbReference type="InterPro" id="IPR032675">
    <property type="entry name" value="LRR_dom_sf"/>
</dbReference>
<dbReference type="Proteomes" id="UP001194696">
    <property type="component" value="Unassembled WGS sequence"/>
</dbReference>
<organism evidence="1 2">
    <name type="scientific">Linnemannia gamsii</name>
    <dbReference type="NCBI Taxonomy" id="64522"/>
    <lineage>
        <taxon>Eukaryota</taxon>
        <taxon>Fungi</taxon>
        <taxon>Fungi incertae sedis</taxon>
        <taxon>Mucoromycota</taxon>
        <taxon>Mortierellomycotina</taxon>
        <taxon>Mortierellomycetes</taxon>
        <taxon>Mortierellales</taxon>
        <taxon>Mortierellaceae</taxon>
        <taxon>Linnemannia</taxon>
    </lineage>
</organism>
<dbReference type="Gene3D" id="3.80.10.10">
    <property type="entry name" value="Ribonuclease Inhibitor"/>
    <property type="match status" value="1"/>
</dbReference>
<proteinExistence type="predicted"/>
<evidence type="ECO:0000313" key="1">
    <source>
        <dbReference type="EMBL" id="KAG0282417.1"/>
    </source>
</evidence>